<name>A0A1S1HAY7_9SPHN</name>
<proteinExistence type="predicted"/>
<sequence length="229" mass="25327">MTAQPLKGDARRGRRPRHSREAILAAAVELMERQPDAPFSLNALARELGVTPMAIYTYFGSSNDLLQALTEHVLKGLVIPVAEDATPAEAIAAWCHAVRAFFLNHPPLITMLTWEGGQASIAWLDRTLVLVEALRRLGLEGDALSRAVLWVWGVIMSGINLELHNRAARYRIAPEAVEEIDPRVREPIRTMIGMVERPGHFDDFYDYQVARLIDAITAMTAAPSGDQPA</sequence>
<dbReference type="PANTHER" id="PTHR30055">
    <property type="entry name" value="HTH-TYPE TRANSCRIPTIONAL REGULATOR RUTR"/>
    <property type="match status" value="1"/>
</dbReference>
<dbReference type="GO" id="GO:0000976">
    <property type="term" value="F:transcription cis-regulatory region binding"/>
    <property type="evidence" value="ECO:0007669"/>
    <property type="project" value="TreeGrafter"/>
</dbReference>
<dbReference type="InterPro" id="IPR009057">
    <property type="entry name" value="Homeodomain-like_sf"/>
</dbReference>
<dbReference type="GO" id="GO:0003700">
    <property type="term" value="F:DNA-binding transcription factor activity"/>
    <property type="evidence" value="ECO:0007669"/>
    <property type="project" value="TreeGrafter"/>
</dbReference>
<dbReference type="SUPFAM" id="SSF48498">
    <property type="entry name" value="Tetracyclin repressor-like, C-terminal domain"/>
    <property type="match status" value="1"/>
</dbReference>
<dbReference type="SUPFAM" id="SSF46689">
    <property type="entry name" value="Homeodomain-like"/>
    <property type="match status" value="1"/>
</dbReference>
<dbReference type="RefSeq" id="WP_015459801.1">
    <property type="nucleotide sequence ID" value="NZ_MIPT01000001.1"/>
</dbReference>
<evidence type="ECO:0000313" key="7">
    <source>
        <dbReference type="Proteomes" id="UP000179467"/>
    </source>
</evidence>
<dbReference type="OrthoDB" id="329481at2"/>
<dbReference type="InterPro" id="IPR036271">
    <property type="entry name" value="Tet_transcr_reg_TetR-rel_C_sf"/>
</dbReference>
<dbReference type="Pfam" id="PF00440">
    <property type="entry name" value="TetR_N"/>
    <property type="match status" value="1"/>
</dbReference>
<keyword evidence="2 4" id="KW-0238">DNA-binding</keyword>
<evidence type="ECO:0000259" key="5">
    <source>
        <dbReference type="PROSITE" id="PS50977"/>
    </source>
</evidence>
<dbReference type="EMBL" id="MIPT01000001">
    <property type="protein sequence ID" value="OHT19248.1"/>
    <property type="molecule type" value="Genomic_DNA"/>
</dbReference>
<dbReference type="PANTHER" id="PTHR30055:SF234">
    <property type="entry name" value="HTH-TYPE TRANSCRIPTIONAL REGULATOR BETI"/>
    <property type="match status" value="1"/>
</dbReference>
<evidence type="ECO:0000256" key="3">
    <source>
        <dbReference type="ARBA" id="ARBA00023163"/>
    </source>
</evidence>
<dbReference type="Proteomes" id="UP000179467">
    <property type="component" value="Unassembled WGS sequence"/>
</dbReference>
<evidence type="ECO:0000256" key="1">
    <source>
        <dbReference type="ARBA" id="ARBA00023015"/>
    </source>
</evidence>
<dbReference type="Gene3D" id="1.10.357.10">
    <property type="entry name" value="Tetracycline Repressor, domain 2"/>
    <property type="match status" value="1"/>
</dbReference>
<organism evidence="6 7">
    <name type="scientific">Edaphosphingomonas haloaromaticamans</name>
    <dbReference type="NCBI Taxonomy" id="653954"/>
    <lineage>
        <taxon>Bacteria</taxon>
        <taxon>Pseudomonadati</taxon>
        <taxon>Pseudomonadota</taxon>
        <taxon>Alphaproteobacteria</taxon>
        <taxon>Sphingomonadales</taxon>
        <taxon>Rhizorhabdaceae</taxon>
        <taxon>Edaphosphingomonas</taxon>
    </lineage>
</organism>
<dbReference type="InterPro" id="IPR050109">
    <property type="entry name" value="HTH-type_TetR-like_transc_reg"/>
</dbReference>
<dbReference type="InterPro" id="IPR001647">
    <property type="entry name" value="HTH_TetR"/>
</dbReference>
<evidence type="ECO:0000256" key="2">
    <source>
        <dbReference type="ARBA" id="ARBA00023125"/>
    </source>
</evidence>
<keyword evidence="3" id="KW-0804">Transcription</keyword>
<evidence type="ECO:0000313" key="6">
    <source>
        <dbReference type="EMBL" id="OHT19248.1"/>
    </source>
</evidence>
<dbReference type="PROSITE" id="PS50977">
    <property type="entry name" value="HTH_TETR_2"/>
    <property type="match status" value="1"/>
</dbReference>
<keyword evidence="7" id="KW-1185">Reference proteome</keyword>
<protein>
    <submittedName>
        <fullName evidence="6">Bacterial regulatory protein, tetR family</fullName>
    </submittedName>
</protein>
<keyword evidence="1" id="KW-0805">Transcription regulation</keyword>
<gene>
    <name evidence="6" type="ORF">BHE75_01231</name>
</gene>
<evidence type="ECO:0000256" key="4">
    <source>
        <dbReference type="PROSITE-ProRule" id="PRU00335"/>
    </source>
</evidence>
<feature type="domain" description="HTH tetR-type" evidence="5">
    <location>
        <begin position="17"/>
        <end position="77"/>
    </location>
</feature>
<accession>A0A1S1HAY7</accession>
<reference evidence="6 7" key="1">
    <citation type="submission" date="2016-09" db="EMBL/GenBank/DDBJ databases">
        <title>Metabolic pathway, cell adaptation mechanisms and a novel monoxygenase revealed through proteogenomic-transcription analysis of a Sphingomonas haloaromaticamans strain degrading the fungicide ortho-phenylphenol.</title>
        <authorList>
            <person name="Perruchon C."/>
            <person name="Papadopoulou E.S."/>
            <person name="Rousidou C."/>
            <person name="Vasileiadis S."/>
            <person name="Tanou G."/>
            <person name="Amoutzias G."/>
            <person name="Molassiotis A."/>
            <person name="Karpouzas D.G."/>
        </authorList>
    </citation>
    <scope>NUCLEOTIDE SEQUENCE [LARGE SCALE GENOMIC DNA]</scope>
    <source>
        <strain evidence="6 7">P3</strain>
    </source>
</reference>
<feature type="DNA-binding region" description="H-T-H motif" evidence="4">
    <location>
        <begin position="40"/>
        <end position="59"/>
    </location>
</feature>
<comment type="caution">
    <text evidence="6">The sequence shown here is derived from an EMBL/GenBank/DDBJ whole genome shotgun (WGS) entry which is preliminary data.</text>
</comment>
<dbReference type="AlphaFoldDB" id="A0A1S1HAY7"/>